<dbReference type="EMBL" id="WJXB01000002">
    <property type="protein sequence ID" value="MRN52632.1"/>
    <property type="molecule type" value="Genomic_DNA"/>
</dbReference>
<protein>
    <submittedName>
        <fullName evidence="2">DUF342 domain-containing protein</fullName>
    </submittedName>
</protein>
<evidence type="ECO:0000313" key="2">
    <source>
        <dbReference type="EMBL" id="MRN52632.1"/>
    </source>
</evidence>
<reference evidence="2 3" key="1">
    <citation type="submission" date="2019-11" db="EMBL/GenBank/DDBJ databases">
        <title>Paenibacillus monticola sp. nov., a novel PGPR strain isolated from mountain sample in China.</title>
        <authorList>
            <person name="Zhao Q."/>
            <person name="Li H.-P."/>
            <person name="Zhang J.-L."/>
        </authorList>
    </citation>
    <scope>NUCLEOTIDE SEQUENCE [LARGE SCALE GENOMIC DNA]</scope>
    <source>
        <strain evidence="2 3">LC-T2</strain>
    </source>
</reference>
<dbReference type="InterPro" id="IPR005646">
    <property type="entry name" value="FapA"/>
</dbReference>
<dbReference type="Pfam" id="PF03961">
    <property type="entry name" value="FapA"/>
    <property type="match status" value="1"/>
</dbReference>
<comment type="caution">
    <text evidence="2">The sequence shown here is derived from an EMBL/GenBank/DDBJ whole genome shotgun (WGS) entry which is preliminary data.</text>
</comment>
<accession>A0A7X2H306</accession>
<dbReference type="PANTHER" id="PTHR38032">
    <property type="entry name" value="POLYMERASE-RELATED"/>
    <property type="match status" value="1"/>
</dbReference>
<keyword evidence="3" id="KW-1185">Reference proteome</keyword>
<evidence type="ECO:0000313" key="3">
    <source>
        <dbReference type="Proteomes" id="UP000463051"/>
    </source>
</evidence>
<proteinExistence type="predicted"/>
<dbReference type="Proteomes" id="UP000463051">
    <property type="component" value="Unassembled WGS sequence"/>
</dbReference>
<dbReference type="AlphaFoldDB" id="A0A7X2H306"/>
<dbReference type="PANTHER" id="PTHR38032:SF1">
    <property type="entry name" value="RNA-BINDING PROTEIN KHPB N-TERMINAL DOMAIN-CONTAINING PROTEIN"/>
    <property type="match status" value="1"/>
</dbReference>
<name>A0A7X2H306_9BACL</name>
<sequence length="525" mass="59695">MEIYRNDYFILLTKETRVYIHSFAGGYLIKDFQSILNQFPRVSIRSFASLSKALEAPLHEPIEFGYLKPKIEIIISKDEMVAQARLHITDQELQETSHSLHSQIIEAMQQQGINEGYLADALQGPWLLNEPFAVAEGRSPVNGEDARVRYYDMSTVRPQITEEDTADFFDMNFVDEVKVGDWMGEYLPPTEGTSGYTVRGNLLLAQKGKDKQLHYDPRTIAEQQENGRTVLRALIHGEADWRNGRIAVLNCLRIHGDVGLETGNIKYEGSVKISGTVHDRYSVTATEDIYIWGEAGIGAVEQIISEQGNIYIRGGIFGKGQTEVQARKDVYVKSANDCRIQAGNDLYIQDYSIGCTLTARKVLLNKKHGKIIGGTVKAELKVTSSTTGNEMERPTTIRVWGFNRNQVKKDLEALLLLYKDTLDEIHKVDCEIDLYGLYINKLDAEDLLNYSLQFQKRNELGIRLQNLEERRNTIMNVLKIRGEGEVGIFSKAYPKTILQFKEVEKRIEHTTAGFFFVNDNRLHIE</sequence>
<dbReference type="Pfam" id="PF20250">
    <property type="entry name" value="FapA_N"/>
    <property type="match status" value="1"/>
</dbReference>
<gene>
    <name evidence="2" type="ORF">GJB61_06430</name>
</gene>
<dbReference type="InterPro" id="IPR046866">
    <property type="entry name" value="FapA_N"/>
</dbReference>
<dbReference type="RefSeq" id="WP_154117634.1">
    <property type="nucleotide sequence ID" value="NZ_WJXB01000002.1"/>
</dbReference>
<organism evidence="2 3">
    <name type="scientific">Paenibacillus monticola</name>
    <dbReference type="NCBI Taxonomy" id="2666075"/>
    <lineage>
        <taxon>Bacteria</taxon>
        <taxon>Bacillati</taxon>
        <taxon>Bacillota</taxon>
        <taxon>Bacilli</taxon>
        <taxon>Bacillales</taxon>
        <taxon>Paenibacillaceae</taxon>
        <taxon>Paenibacillus</taxon>
    </lineage>
</organism>
<feature type="domain" description="Flagellar Assembly Protein A N-terminal region" evidence="1">
    <location>
        <begin position="71"/>
        <end position="239"/>
    </location>
</feature>
<evidence type="ECO:0000259" key="1">
    <source>
        <dbReference type="Pfam" id="PF20250"/>
    </source>
</evidence>
<dbReference type="InterPro" id="IPR046865">
    <property type="entry name" value="FapA_b_solenoid"/>
</dbReference>